<dbReference type="OMA" id="YLMRISH"/>
<sequence length="286" mass="31321">MSTNYSFTVRPMESRRTRYLADKPSHNTIIVSTKGFSARAVLCLPEASEVEVSTGPYFSGRIAVEGAFGPECGLDGDPNSLRDTYVLRISHRTCGSSMNSSAVATFILVQENLPILTHSTRRFLVVCTFQPETLTVRAGLNLPHTSHGSVEPQGEVEAGMIEMSENDVHASPLQQDSYSGRAFSEETEAQVVVTIIAVIVSIVGIALAIWWYFPSRNRSESESILTEESTSSVYENFENTLRDGELNEEDRAMNGVCNSVMRESGLYSENSVQNCITIETPAASEA</sequence>
<dbReference type="VEuPathDB" id="VectorBase:RPRC008752"/>
<dbReference type="Proteomes" id="UP000015103">
    <property type="component" value="Unassembled WGS sequence"/>
</dbReference>
<dbReference type="EnsemblMetazoa" id="RPRC008752-RA">
    <property type="protein sequence ID" value="RPRC008752-PA"/>
    <property type="gene ID" value="RPRC008752"/>
</dbReference>
<evidence type="ECO:0000313" key="2">
    <source>
        <dbReference type="Proteomes" id="UP000015103"/>
    </source>
</evidence>
<proteinExistence type="predicted"/>
<dbReference type="eggNOG" id="ENOG502S0V8">
    <property type="taxonomic scope" value="Eukaryota"/>
</dbReference>
<keyword evidence="2" id="KW-1185">Reference proteome</keyword>
<accession>T1HXI2</accession>
<evidence type="ECO:0000313" key="1">
    <source>
        <dbReference type="EnsemblMetazoa" id="RPRC008752-PA"/>
    </source>
</evidence>
<organism evidence="1 2">
    <name type="scientific">Rhodnius prolixus</name>
    <name type="common">Triatomid bug</name>
    <dbReference type="NCBI Taxonomy" id="13249"/>
    <lineage>
        <taxon>Eukaryota</taxon>
        <taxon>Metazoa</taxon>
        <taxon>Ecdysozoa</taxon>
        <taxon>Arthropoda</taxon>
        <taxon>Hexapoda</taxon>
        <taxon>Insecta</taxon>
        <taxon>Pterygota</taxon>
        <taxon>Neoptera</taxon>
        <taxon>Paraneoptera</taxon>
        <taxon>Hemiptera</taxon>
        <taxon>Heteroptera</taxon>
        <taxon>Panheteroptera</taxon>
        <taxon>Cimicomorpha</taxon>
        <taxon>Reduviidae</taxon>
        <taxon>Triatominae</taxon>
        <taxon>Rhodnius</taxon>
    </lineage>
</organism>
<dbReference type="EMBL" id="ACPB03015499">
    <property type="status" value="NOT_ANNOTATED_CDS"/>
    <property type="molecule type" value="Genomic_DNA"/>
</dbReference>
<dbReference type="HOGENOM" id="CLU_974235_0_0_1"/>
<reference evidence="1" key="1">
    <citation type="submission" date="2015-05" db="UniProtKB">
        <authorList>
            <consortium name="EnsemblMetazoa"/>
        </authorList>
    </citation>
    <scope>IDENTIFICATION</scope>
</reference>
<dbReference type="AlphaFoldDB" id="T1HXI2"/>
<name>T1HXI2_RHOPR</name>
<dbReference type="InParanoid" id="T1HXI2"/>
<protein>
    <submittedName>
        <fullName evidence="1">Uncharacterized protein</fullName>
    </submittedName>
</protein>